<name>A0A975U315_9PROT</name>
<evidence type="ECO:0000313" key="2">
    <source>
        <dbReference type="EMBL" id="QXM24438.1"/>
    </source>
</evidence>
<dbReference type="PANTHER" id="PTHR46732:SF8">
    <property type="entry name" value="ATP-DEPENDENT PROTEASE LA (LON) DOMAIN PROTEIN"/>
    <property type="match status" value="1"/>
</dbReference>
<organism evidence="2 3">
    <name type="scientific">Elioraea tepida</name>
    <dbReference type="NCBI Taxonomy" id="2843330"/>
    <lineage>
        <taxon>Bacteria</taxon>
        <taxon>Pseudomonadati</taxon>
        <taxon>Pseudomonadota</taxon>
        <taxon>Alphaproteobacteria</taxon>
        <taxon>Acetobacterales</taxon>
        <taxon>Elioraeaceae</taxon>
        <taxon>Elioraea</taxon>
    </lineage>
</organism>
<dbReference type="SMART" id="SM00464">
    <property type="entry name" value="LON"/>
    <property type="match status" value="1"/>
</dbReference>
<evidence type="ECO:0000313" key="3">
    <source>
        <dbReference type="Proteomes" id="UP000694001"/>
    </source>
</evidence>
<sequence length="223" mass="24408">MSGNAWAPKPADLPAEIAVFPLTGALLLPLGRLPLNIFEPRYLAMTEDSLCQGRMFGMIQPNAGEPGGAHGPSLYRVGCLGRISSFSETDDGRLLITLTGVARFSVAEELPMRRGYRRVRADYAAYLGDLEATPRLVLDRARLEESLRAYFRANRIEANWDAVRETPDAMLVTTLAMVCPFEPREKQALLEAPTLQDRADMLLALVEIGAHGAPEPEGGTRLS</sequence>
<dbReference type="Proteomes" id="UP000694001">
    <property type="component" value="Chromosome"/>
</dbReference>
<dbReference type="EMBL" id="CP076448">
    <property type="protein sequence ID" value="QXM24438.1"/>
    <property type="molecule type" value="Genomic_DNA"/>
</dbReference>
<keyword evidence="3" id="KW-1185">Reference proteome</keyword>
<gene>
    <name evidence="2" type="ORF">KO353_14525</name>
</gene>
<accession>A0A975U315</accession>
<dbReference type="AlphaFoldDB" id="A0A975U315"/>
<dbReference type="PROSITE" id="PS51787">
    <property type="entry name" value="LON_N"/>
    <property type="match status" value="1"/>
</dbReference>
<dbReference type="InterPro" id="IPR003111">
    <property type="entry name" value="Lon_prtase_N"/>
</dbReference>
<proteinExistence type="predicted"/>
<dbReference type="PANTHER" id="PTHR46732">
    <property type="entry name" value="ATP-DEPENDENT PROTEASE LA (LON) DOMAIN PROTEIN"/>
    <property type="match status" value="1"/>
</dbReference>
<dbReference type="RefSeq" id="WP_218285495.1">
    <property type="nucleotide sequence ID" value="NZ_CP076448.1"/>
</dbReference>
<reference evidence="2" key="1">
    <citation type="submission" date="2021-06" db="EMBL/GenBank/DDBJ databases">
        <title>Elioraea tepida, sp. nov., a moderately thermophilic aerobic anoxygenic phototrophic bacterium isolated from an alkaline siliceous hot spring mat community in Yellowstone National Park, WY, USA.</title>
        <authorList>
            <person name="Saini M.K."/>
            <person name="Yoshida S."/>
            <person name="Sebastian A."/>
            <person name="Hirose S."/>
            <person name="Hara E."/>
            <person name="Tamaki H."/>
            <person name="Soulier N.T."/>
            <person name="Albert I."/>
            <person name="Hanada S."/>
            <person name="Bryant D.A."/>
            <person name="Tank M."/>
        </authorList>
    </citation>
    <scope>NUCLEOTIDE SEQUENCE</scope>
    <source>
        <strain evidence="2">MS-P2</strain>
    </source>
</reference>
<protein>
    <submittedName>
        <fullName evidence="2">LON peptidase substrate-binding domain-containing protein</fullName>
    </submittedName>
</protein>
<dbReference type="KEGG" id="elio:KO353_14525"/>
<dbReference type="Pfam" id="PF02190">
    <property type="entry name" value="LON_substr_bdg"/>
    <property type="match status" value="1"/>
</dbReference>
<feature type="domain" description="Lon N-terminal" evidence="1">
    <location>
        <begin position="17"/>
        <end position="210"/>
    </location>
</feature>
<evidence type="ECO:0000259" key="1">
    <source>
        <dbReference type="PROSITE" id="PS51787"/>
    </source>
</evidence>